<dbReference type="Proteomes" id="UP000002573">
    <property type="component" value="Chromosome"/>
</dbReference>
<dbReference type="KEGG" id="shc:Shell_1478"/>
<name>D7D9X0_STAHD</name>
<dbReference type="InterPro" id="IPR001482">
    <property type="entry name" value="T2SS/T4SS_dom"/>
</dbReference>
<dbReference type="OrthoDB" id="33500at2157"/>
<keyword evidence="4" id="KW-1185">Reference proteome</keyword>
<dbReference type="InterPro" id="IPR050921">
    <property type="entry name" value="T4SS_GSP_E_ATPase"/>
</dbReference>
<dbReference type="PANTHER" id="PTHR30486">
    <property type="entry name" value="TWITCHING MOTILITY PROTEIN PILT"/>
    <property type="match status" value="1"/>
</dbReference>
<feature type="domain" description="AAA+ ATPase" evidence="2">
    <location>
        <begin position="274"/>
        <end position="466"/>
    </location>
</feature>
<evidence type="ECO:0000313" key="4">
    <source>
        <dbReference type="Proteomes" id="UP000002573"/>
    </source>
</evidence>
<dbReference type="SUPFAM" id="SSF52540">
    <property type="entry name" value="P-loop containing nucleoside triphosphate hydrolases"/>
    <property type="match status" value="1"/>
</dbReference>
<dbReference type="InterPro" id="IPR003593">
    <property type="entry name" value="AAA+_ATPase"/>
</dbReference>
<dbReference type="GeneID" id="9234769"/>
<dbReference type="eggNOG" id="arCOG01817">
    <property type="taxonomic scope" value="Archaea"/>
</dbReference>
<dbReference type="SMART" id="SM00382">
    <property type="entry name" value="AAA"/>
    <property type="match status" value="1"/>
</dbReference>
<sequence length="515" mass="58571">MKIIKNNSFFKILKHKFTREGSFETRKLIIKETFHEIIKQYIEKTVIVPVKPVNVVEEYVVGNVVRIYINRTGKSLLQYVVHEPGYDEDTIYAVSKLYMENPNCKDNMCIQETLSNINDEKLHRIYSEQPIKVNYHYFKITSGYGSLYPLIIDPYIEEIAVNASDKIVSIINRKYSWYGWMNTNIYIDEKLIDRLVLSIARRMGKHLSIAQPLAEGLTDEGLRISLTYGREVSRKGSSVVIRKKPSTPWTITRLIDMKMLSSLIAAYAWLVLELRGSILIVGGMSTGKTTLLQGLLTLIPPTRRVVTIEDTPEITGSTGLWDPLVERTVSIGESINVSMYDLLKFSLRRRADYIVVGEVRGREARLLLQASRLGHGVLATFHGEDAETVIERLISPPISIPKNMLSSIWSIIVLENINGARRVRSVYEITKNIKPARIIGLENNGLYNPSDAKSLAEKSIRLQLLLDTDDLAYELAARAAFLDKLVAKGIFSLNSLGEELVNYYYRGIEEIVEHR</sequence>
<dbReference type="EMBL" id="CP002051">
    <property type="protein sequence ID" value="ADI32566.1"/>
    <property type="molecule type" value="Genomic_DNA"/>
</dbReference>
<evidence type="ECO:0000259" key="2">
    <source>
        <dbReference type="SMART" id="SM00382"/>
    </source>
</evidence>
<evidence type="ECO:0000313" key="3">
    <source>
        <dbReference type="EMBL" id="ADI32566.1"/>
    </source>
</evidence>
<proteinExistence type="inferred from homology"/>
<dbReference type="InterPro" id="IPR027417">
    <property type="entry name" value="P-loop_NTPase"/>
</dbReference>
<gene>
    <name evidence="3" type="ordered locus">Shell_1478</name>
</gene>
<accession>D7D9X0</accession>
<dbReference type="PANTHER" id="PTHR30486:SF6">
    <property type="entry name" value="TYPE IV PILUS RETRACTATION ATPASE PILT"/>
    <property type="match status" value="1"/>
</dbReference>
<dbReference type="HOGENOM" id="CLU_005379_2_2_2"/>
<dbReference type="STRING" id="591019.Shell_1478"/>
<dbReference type="Gene3D" id="1.10.390.40">
    <property type="match status" value="1"/>
</dbReference>
<comment type="similarity">
    <text evidence="1">Belongs to the GSP E family.</text>
</comment>
<dbReference type="RefSeq" id="WP_013143764.1">
    <property type="nucleotide sequence ID" value="NC_014205.1"/>
</dbReference>
<reference evidence="3 4" key="2">
    <citation type="journal article" date="2011" name="Stand. Genomic Sci.">
        <title>Complete genome sequence of Staphylothermus hellenicus P8.</title>
        <authorList>
            <person name="Anderson I."/>
            <person name="Wirth R."/>
            <person name="Lucas S."/>
            <person name="Copeland A."/>
            <person name="Lapidus A."/>
            <person name="Cheng J.F."/>
            <person name="Goodwin L."/>
            <person name="Pitluck S."/>
            <person name="Davenport K."/>
            <person name="Detter J.C."/>
            <person name="Han C."/>
            <person name="Tapia R."/>
            <person name="Land M."/>
            <person name="Hauser L."/>
            <person name="Pati A."/>
            <person name="Mikhailova N."/>
            <person name="Woyke T."/>
            <person name="Klenk H.P."/>
            <person name="Kyrpides N."/>
            <person name="Ivanova N."/>
        </authorList>
    </citation>
    <scope>NUCLEOTIDE SEQUENCE [LARGE SCALE GENOMIC DNA]</scope>
    <source>
        <strain evidence="4">DSM 12710 / JCM 10830 / BK20S6-10-b1 / P8</strain>
    </source>
</reference>
<reference evidence="4" key="1">
    <citation type="submission" date="2010-05" db="EMBL/GenBank/DDBJ databases">
        <title>Complete sequence of Staphylothermus hellenicus DSM 12710.</title>
        <authorList>
            <consortium name="US DOE Joint Genome Institute"/>
            <person name="Lucas S."/>
            <person name="Copeland A."/>
            <person name="Lapidus A."/>
            <person name="Cheng J.-F."/>
            <person name="Bruce D."/>
            <person name="Goodwin L."/>
            <person name="Pitluck S."/>
            <person name="Davenport K."/>
            <person name="Detter J.C."/>
            <person name="Han C."/>
            <person name="Tapia R."/>
            <person name="Larimer F."/>
            <person name="Land M."/>
            <person name="Hauser L."/>
            <person name="Kyrpides N."/>
            <person name="Mikhailova N."/>
            <person name="Anderson I.J."/>
            <person name="Woyke T."/>
        </authorList>
    </citation>
    <scope>NUCLEOTIDE SEQUENCE [LARGE SCALE GENOMIC DNA]</scope>
    <source>
        <strain evidence="4">DSM 12710 / JCM 10830 / BK20S6-10-b1 / P8</strain>
    </source>
</reference>
<dbReference type="Gene3D" id="3.40.50.300">
    <property type="entry name" value="P-loop containing nucleotide triphosphate hydrolases"/>
    <property type="match status" value="1"/>
</dbReference>
<dbReference type="Gene3D" id="3.30.450.370">
    <property type="match status" value="1"/>
</dbReference>
<dbReference type="GO" id="GO:0016887">
    <property type="term" value="F:ATP hydrolysis activity"/>
    <property type="evidence" value="ECO:0007669"/>
    <property type="project" value="InterPro"/>
</dbReference>
<evidence type="ECO:0000256" key="1">
    <source>
        <dbReference type="ARBA" id="ARBA00006611"/>
    </source>
</evidence>
<dbReference type="AlphaFoldDB" id="D7D9X0"/>
<dbReference type="Pfam" id="PF00437">
    <property type="entry name" value="T2SSE"/>
    <property type="match status" value="1"/>
</dbReference>
<protein>
    <submittedName>
        <fullName evidence="3">Type II secretion system protein E</fullName>
    </submittedName>
</protein>
<organism evidence="3 4">
    <name type="scientific">Staphylothermus hellenicus (strain DSM 12710 / JCM 10830 / BK20S6-10-b1 / P8)</name>
    <dbReference type="NCBI Taxonomy" id="591019"/>
    <lineage>
        <taxon>Archaea</taxon>
        <taxon>Thermoproteota</taxon>
        <taxon>Thermoprotei</taxon>
        <taxon>Desulfurococcales</taxon>
        <taxon>Desulfurococcaceae</taxon>
        <taxon>Staphylothermus</taxon>
    </lineage>
</organism>